<sequence>VSEDGEALALTDYVEDLAGEADVVKLRGAVKAMYNDGQLEDVDSAQLKVYENRAVYEDKTRRKLLRSSRLVAGLGEDEAQAMIVEV</sequence>
<evidence type="ECO:0000313" key="1">
    <source>
        <dbReference type="EMBL" id="EGZ13625.1"/>
    </source>
</evidence>
<evidence type="ECO:0000313" key="2">
    <source>
        <dbReference type="Proteomes" id="UP000002640"/>
    </source>
</evidence>
<dbReference type="RefSeq" id="XP_009531054.1">
    <property type="nucleotide sequence ID" value="XM_009532759.1"/>
</dbReference>
<dbReference type="EMBL" id="JH159156">
    <property type="protein sequence ID" value="EGZ13625.1"/>
    <property type="molecule type" value="Genomic_DNA"/>
</dbReference>
<reference evidence="1 2" key="1">
    <citation type="journal article" date="2006" name="Science">
        <title>Phytophthora genome sequences uncover evolutionary origins and mechanisms of pathogenesis.</title>
        <authorList>
            <person name="Tyler B.M."/>
            <person name="Tripathy S."/>
            <person name="Zhang X."/>
            <person name="Dehal P."/>
            <person name="Jiang R.H."/>
            <person name="Aerts A."/>
            <person name="Arredondo F.D."/>
            <person name="Baxter L."/>
            <person name="Bensasson D."/>
            <person name="Beynon J.L."/>
            <person name="Chapman J."/>
            <person name="Damasceno C.M."/>
            <person name="Dorrance A.E."/>
            <person name="Dou D."/>
            <person name="Dickerman A.W."/>
            <person name="Dubchak I.L."/>
            <person name="Garbelotto M."/>
            <person name="Gijzen M."/>
            <person name="Gordon S.G."/>
            <person name="Govers F."/>
            <person name="Grunwald N.J."/>
            <person name="Huang W."/>
            <person name="Ivors K.L."/>
            <person name="Jones R.W."/>
            <person name="Kamoun S."/>
            <person name="Krampis K."/>
            <person name="Lamour K.H."/>
            <person name="Lee M.K."/>
            <person name="McDonald W.H."/>
            <person name="Medina M."/>
            <person name="Meijer H.J."/>
            <person name="Nordberg E.K."/>
            <person name="Maclean D.J."/>
            <person name="Ospina-Giraldo M.D."/>
            <person name="Morris P.F."/>
            <person name="Phuntumart V."/>
            <person name="Putnam N.H."/>
            <person name="Rash S."/>
            <person name="Rose J.K."/>
            <person name="Sakihama Y."/>
            <person name="Salamov A.A."/>
            <person name="Savidor A."/>
            <person name="Scheuring C.F."/>
            <person name="Smith B.M."/>
            <person name="Sobral B.W."/>
            <person name="Terry A."/>
            <person name="Torto-Alalibo T.A."/>
            <person name="Win J."/>
            <person name="Xu Z."/>
            <person name="Zhang H."/>
            <person name="Grigoriev I.V."/>
            <person name="Rokhsar D.S."/>
            <person name="Boore J.L."/>
        </authorList>
    </citation>
    <scope>NUCLEOTIDE SEQUENCE [LARGE SCALE GENOMIC DNA]</scope>
    <source>
        <strain evidence="1 2">P6497</strain>
    </source>
</reference>
<accession>G4ZV01</accession>
<feature type="non-terminal residue" evidence="1">
    <location>
        <position position="86"/>
    </location>
</feature>
<dbReference type="InParanoid" id="G4ZV01"/>
<gene>
    <name evidence="1" type="ORF">PHYSODRAFT_391028</name>
</gene>
<dbReference type="AlphaFoldDB" id="G4ZV01"/>
<dbReference type="KEGG" id="psoj:PHYSODRAFT_391028"/>
<organism evidence="1 2">
    <name type="scientific">Phytophthora sojae (strain P6497)</name>
    <name type="common">Soybean stem and root rot agent</name>
    <name type="synonym">Phytophthora megasperma f. sp. glycines</name>
    <dbReference type="NCBI Taxonomy" id="1094619"/>
    <lineage>
        <taxon>Eukaryota</taxon>
        <taxon>Sar</taxon>
        <taxon>Stramenopiles</taxon>
        <taxon>Oomycota</taxon>
        <taxon>Peronosporomycetes</taxon>
        <taxon>Peronosporales</taxon>
        <taxon>Peronosporaceae</taxon>
        <taxon>Phytophthora</taxon>
    </lineage>
</organism>
<proteinExistence type="predicted"/>
<protein>
    <submittedName>
        <fullName evidence="1">Uncharacterized protein</fullName>
    </submittedName>
</protein>
<keyword evidence="2" id="KW-1185">Reference proteome</keyword>
<feature type="non-terminal residue" evidence="1">
    <location>
        <position position="1"/>
    </location>
</feature>
<name>G4ZV01_PHYSP</name>
<dbReference type="GeneID" id="20651101"/>
<dbReference type="Proteomes" id="UP000002640">
    <property type="component" value="Unassembled WGS sequence"/>
</dbReference>